<dbReference type="InterPro" id="IPR000250">
    <property type="entry name" value="Peptidase_G1"/>
</dbReference>
<dbReference type="CDD" id="cd13426">
    <property type="entry name" value="Peptidase_G1"/>
    <property type="match status" value="1"/>
</dbReference>
<reference evidence="2" key="1">
    <citation type="submission" date="2021-04" db="EMBL/GenBank/DDBJ databases">
        <title>Genomic insights into ecological role and evolution of a novel Thermoplasmata order Candidatus Sysuiplasmatales.</title>
        <authorList>
            <person name="Yuan Y."/>
        </authorList>
    </citation>
    <scope>NUCLEOTIDE SEQUENCE</scope>
    <source>
        <strain evidence="2">YP2-bin.285</strain>
    </source>
</reference>
<name>A0A8J7YIH1_9ARCH</name>
<evidence type="ECO:0000313" key="2">
    <source>
        <dbReference type="EMBL" id="MBX8631352.1"/>
    </source>
</evidence>
<dbReference type="PANTHER" id="PTHR37536">
    <property type="entry name" value="PUTATIVE (AFU_ORTHOLOGUE AFUA_3G02970)-RELATED"/>
    <property type="match status" value="1"/>
</dbReference>
<evidence type="ECO:0000313" key="3">
    <source>
        <dbReference type="Proteomes" id="UP000716004"/>
    </source>
</evidence>
<accession>A0A8J7YIH1</accession>
<comment type="caution">
    <text evidence="2">The sequence shown here is derived from an EMBL/GenBank/DDBJ whole genome shotgun (WGS) entry which is preliminary data.</text>
</comment>
<sequence>MSSVYGKILSCAIVVCLSLLTFAGFSYSTAVAHSGNDSGVLAADASMLFGVKNSSSLNWAGYAVTSSADSFSNVSGSFVVPDPPVSSSSTQHSAVFLSLFSHYGKSQKQGPSSQTSYAAFWAGIDGYNDNTVEQAGVLMEVSGGSATYSAWYEFYPSPPVYASWKPAAGDVIAVYVNYTSSGFTAKVIDLTRSLSFTSPTTQVSGAQRASAEWIAEAPSSQRGILPLADFGTVYFGYDYTSVKGTNNATVSGSSYTIGTLASDGYSVYAISMVNRNGSLKAAPSPLSFDGTSFSVKWYSS</sequence>
<dbReference type="GO" id="GO:0006508">
    <property type="term" value="P:proteolysis"/>
    <property type="evidence" value="ECO:0007669"/>
    <property type="project" value="InterPro"/>
</dbReference>
<organism evidence="2 3">
    <name type="scientific">Candidatus Sysuiplasma superficiale</name>
    <dbReference type="NCBI Taxonomy" id="2823368"/>
    <lineage>
        <taxon>Archaea</taxon>
        <taxon>Methanobacteriati</taxon>
        <taxon>Thermoplasmatota</taxon>
        <taxon>Thermoplasmata</taxon>
        <taxon>Candidatus Sysuiplasmatales</taxon>
        <taxon>Candidatus Sysuiplasmataceae</taxon>
        <taxon>Candidatus Sysuiplasma</taxon>
    </lineage>
</organism>
<protein>
    <submittedName>
        <fullName evidence="2">Peptidase A4</fullName>
    </submittedName>
</protein>
<feature type="active site" description="Proton acceptor" evidence="1">
    <location>
        <position position="216"/>
    </location>
</feature>
<dbReference type="InterPro" id="IPR038656">
    <property type="entry name" value="Peptidase_G1_sf"/>
</dbReference>
<dbReference type="SUPFAM" id="SSF49899">
    <property type="entry name" value="Concanavalin A-like lectins/glucanases"/>
    <property type="match status" value="1"/>
</dbReference>
<dbReference type="PANTHER" id="PTHR37536:SF1">
    <property type="entry name" value="ASPERGILLOPEPSIN, PUTAITVE (AFU_ORTHOLOGUE AFUA_7G01200)"/>
    <property type="match status" value="1"/>
</dbReference>
<proteinExistence type="predicted"/>
<gene>
    <name evidence="2" type="ORF">J9259_02355</name>
</gene>
<dbReference type="Pfam" id="PF01828">
    <property type="entry name" value="Peptidase_A4"/>
    <property type="match status" value="1"/>
</dbReference>
<evidence type="ECO:0000256" key="1">
    <source>
        <dbReference type="PIRSR" id="PIRSR600250-50"/>
    </source>
</evidence>
<dbReference type="Gene3D" id="2.60.120.700">
    <property type="entry name" value="Peptidase G1"/>
    <property type="match status" value="1"/>
</dbReference>
<dbReference type="Proteomes" id="UP000716004">
    <property type="component" value="Unassembled WGS sequence"/>
</dbReference>
<dbReference type="InterPro" id="IPR013320">
    <property type="entry name" value="ConA-like_dom_sf"/>
</dbReference>
<dbReference type="GO" id="GO:0070007">
    <property type="term" value="F:glutamic-type endopeptidase activity"/>
    <property type="evidence" value="ECO:0007669"/>
    <property type="project" value="InterPro"/>
</dbReference>
<dbReference type="EMBL" id="JAGVSJ010000003">
    <property type="protein sequence ID" value="MBX8631352.1"/>
    <property type="molecule type" value="Genomic_DNA"/>
</dbReference>
<dbReference type="AlphaFoldDB" id="A0A8J7YIH1"/>